<accession>A0A9D8KEJ6</accession>
<reference evidence="1" key="1">
    <citation type="journal article" date="2021" name="Environ. Microbiol.">
        <title>Genomic characterization of three novel Desulfobacterota classes expand the metabolic and phylogenetic diversity of the phylum.</title>
        <authorList>
            <person name="Murphy C.L."/>
            <person name="Biggerstaff J."/>
            <person name="Eichhorn A."/>
            <person name="Ewing E."/>
            <person name="Shahan R."/>
            <person name="Soriano D."/>
            <person name="Stewart S."/>
            <person name="VanMol K."/>
            <person name="Walker R."/>
            <person name="Walters P."/>
            <person name="Elshahed M.S."/>
            <person name="Youssef N.H."/>
        </authorList>
    </citation>
    <scope>NUCLEOTIDE SEQUENCE</scope>
    <source>
        <strain evidence="1">Zod_Metabat.24</strain>
    </source>
</reference>
<gene>
    <name evidence="1" type="ORF">JW984_09935</name>
</gene>
<comment type="caution">
    <text evidence="1">The sequence shown here is derived from an EMBL/GenBank/DDBJ whole genome shotgun (WGS) entry which is preliminary data.</text>
</comment>
<dbReference type="EMBL" id="JAFGIX010000050">
    <property type="protein sequence ID" value="MBN1573501.1"/>
    <property type="molecule type" value="Genomic_DNA"/>
</dbReference>
<sequence>MAQGEAGKPGGGAAGRVPVFGILERKGEIAAGVVPNVSAEILSGLIVEKGQRGKNSLYRRI</sequence>
<name>A0A9D8KEJ6_9DELT</name>
<dbReference type="Proteomes" id="UP000809273">
    <property type="component" value="Unassembled WGS sequence"/>
</dbReference>
<reference evidence="1" key="2">
    <citation type="submission" date="2021-01" db="EMBL/GenBank/DDBJ databases">
        <authorList>
            <person name="Hahn C.R."/>
            <person name="Youssef N.H."/>
            <person name="Elshahed M."/>
        </authorList>
    </citation>
    <scope>NUCLEOTIDE SEQUENCE</scope>
    <source>
        <strain evidence="1">Zod_Metabat.24</strain>
    </source>
</reference>
<organism evidence="1 2">
    <name type="scientific">Candidatus Zymogenus saltonus</name>
    <dbReference type="NCBI Taxonomy" id="2844893"/>
    <lineage>
        <taxon>Bacteria</taxon>
        <taxon>Deltaproteobacteria</taxon>
        <taxon>Candidatus Zymogenia</taxon>
        <taxon>Candidatus Zymogeniales</taxon>
        <taxon>Candidatus Zymogenaceae</taxon>
        <taxon>Candidatus Zymogenus</taxon>
    </lineage>
</organism>
<evidence type="ECO:0000313" key="1">
    <source>
        <dbReference type="EMBL" id="MBN1573501.1"/>
    </source>
</evidence>
<dbReference type="AlphaFoldDB" id="A0A9D8KEJ6"/>
<evidence type="ECO:0000313" key="2">
    <source>
        <dbReference type="Proteomes" id="UP000809273"/>
    </source>
</evidence>
<protein>
    <submittedName>
        <fullName evidence="1">Uncharacterized protein</fullName>
    </submittedName>
</protein>
<proteinExistence type="predicted"/>